<dbReference type="GO" id="GO:0005829">
    <property type="term" value="C:cytosol"/>
    <property type="evidence" value="ECO:0007669"/>
    <property type="project" value="TreeGrafter"/>
</dbReference>
<keyword evidence="9" id="KW-0411">Iron-sulfur</keyword>
<dbReference type="GO" id="GO:0046872">
    <property type="term" value="F:metal ion binding"/>
    <property type="evidence" value="ECO:0007669"/>
    <property type="project" value="UniProtKB-KW"/>
</dbReference>
<organism evidence="10">
    <name type="scientific">hydrothermal vent metagenome</name>
    <dbReference type="NCBI Taxonomy" id="652676"/>
    <lineage>
        <taxon>unclassified sequences</taxon>
        <taxon>metagenomes</taxon>
        <taxon>ecological metagenomes</taxon>
    </lineage>
</organism>
<accession>A0A3B1BKQ4</accession>
<dbReference type="PANTHER" id="PTHR30573:SF0">
    <property type="entry name" value="QUINOLINATE SYNTHASE, CHLOROPLASTIC"/>
    <property type="match status" value="1"/>
</dbReference>
<keyword evidence="7" id="KW-0479">Metal-binding</keyword>
<keyword evidence="4" id="KW-0004">4Fe-4S</keyword>
<evidence type="ECO:0000256" key="6">
    <source>
        <dbReference type="ARBA" id="ARBA00022679"/>
    </source>
</evidence>
<comment type="pathway">
    <text evidence="2">Cofactor biosynthesis; NAD(+) biosynthesis; quinolinate from iminoaspartate: step 1/1.</text>
</comment>
<sequence length="310" mass="34624">MSVLTSETKELQQEIRRLLVEKDAVMLAHNYQRDEIQEIADLRGDSLALSQKAAETDKSTILFCGVHFMAESAAILSPHKTVLLPRLEAGCPMADMITPEKLRDKKAELGAGVPVVTYVNSSAQVKAESDICCTSANAVAVINSLPGDRVFMTPDMNLAKYVQRHTEKQVDYWKGFCPTHHLLKAYRLIELKEKYPDAKVVAHPECAPDIIDLADHVCSTSGMYAYAKKENAKQFIIATEDGILYGLRLDNPDKEFIIASEDMICPNMKVTTLEDVYDALTEMKHVITVPEDIRVKAKKTLDRMLAVPRD</sequence>
<dbReference type="InterPro" id="IPR036094">
    <property type="entry name" value="NadA_sf"/>
</dbReference>
<dbReference type="GO" id="GO:0051539">
    <property type="term" value="F:4 iron, 4 sulfur cluster binding"/>
    <property type="evidence" value="ECO:0007669"/>
    <property type="project" value="UniProtKB-KW"/>
</dbReference>
<dbReference type="SUPFAM" id="SSF142754">
    <property type="entry name" value="NadA-like"/>
    <property type="match status" value="1"/>
</dbReference>
<dbReference type="NCBIfam" id="NF006878">
    <property type="entry name" value="PRK09375.1-2"/>
    <property type="match status" value="1"/>
</dbReference>
<proteinExistence type="predicted"/>
<evidence type="ECO:0000256" key="7">
    <source>
        <dbReference type="ARBA" id="ARBA00022723"/>
    </source>
</evidence>
<evidence type="ECO:0000256" key="5">
    <source>
        <dbReference type="ARBA" id="ARBA00022642"/>
    </source>
</evidence>
<evidence type="ECO:0000313" key="10">
    <source>
        <dbReference type="EMBL" id="VAX18549.1"/>
    </source>
</evidence>
<keyword evidence="8" id="KW-0408">Iron</keyword>
<evidence type="ECO:0000256" key="1">
    <source>
        <dbReference type="ARBA" id="ARBA00001966"/>
    </source>
</evidence>
<dbReference type="EC" id="2.5.1.72" evidence="3"/>
<name>A0A3B1BKQ4_9ZZZZ</name>
<gene>
    <name evidence="10" type="ORF">MNBD_NITROSPINAE04-1082</name>
</gene>
<dbReference type="GO" id="GO:0008987">
    <property type="term" value="F:quinolinate synthetase A activity"/>
    <property type="evidence" value="ECO:0007669"/>
    <property type="project" value="InterPro"/>
</dbReference>
<evidence type="ECO:0000256" key="3">
    <source>
        <dbReference type="ARBA" id="ARBA00012669"/>
    </source>
</evidence>
<dbReference type="InterPro" id="IPR003473">
    <property type="entry name" value="NadA"/>
</dbReference>
<dbReference type="NCBIfam" id="TIGR00550">
    <property type="entry name" value="nadA"/>
    <property type="match status" value="1"/>
</dbReference>
<dbReference type="Pfam" id="PF02445">
    <property type="entry name" value="NadA"/>
    <property type="match status" value="1"/>
</dbReference>
<evidence type="ECO:0000256" key="9">
    <source>
        <dbReference type="ARBA" id="ARBA00023014"/>
    </source>
</evidence>
<reference evidence="10" key="1">
    <citation type="submission" date="2018-06" db="EMBL/GenBank/DDBJ databases">
        <authorList>
            <person name="Zhirakovskaya E."/>
        </authorList>
    </citation>
    <scope>NUCLEOTIDE SEQUENCE</scope>
</reference>
<dbReference type="Gene3D" id="3.40.50.10800">
    <property type="entry name" value="NadA-like"/>
    <property type="match status" value="3"/>
</dbReference>
<evidence type="ECO:0000256" key="2">
    <source>
        <dbReference type="ARBA" id="ARBA00005065"/>
    </source>
</evidence>
<keyword evidence="6 10" id="KW-0808">Transferase</keyword>
<dbReference type="AlphaFoldDB" id="A0A3B1BKQ4"/>
<evidence type="ECO:0000256" key="8">
    <source>
        <dbReference type="ARBA" id="ARBA00023004"/>
    </source>
</evidence>
<protein>
    <recommendedName>
        <fullName evidence="3">quinolinate synthase</fullName>
        <ecNumber evidence="3">2.5.1.72</ecNumber>
    </recommendedName>
</protein>
<dbReference type="GO" id="GO:0034628">
    <property type="term" value="P:'de novo' NAD+ biosynthetic process from L-aspartate"/>
    <property type="evidence" value="ECO:0007669"/>
    <property type="project" value="TreeGrafter"/>
</dbReference>
<evidence type="ECO:0000256" key="4">
    <source>
        <dbReference type="ARBA" id="ARBA00022485"/>
    </source>
</evidence>
<dbReference type="EMBL" id="UOGA01000127">
    <property type="protein sequence ID" value="VAX18549.1"/>
    <property type="molecule type" value="Genomic_DNA"/>
</dbReference>
<dbReference type="UniPathway" id="UPA00253">
    <property type="reaction ID" value="UER00327"/>
</dbReference>
<keyword evidence="5" id="KW-0662">Pyridine nucleotide biosynthesis</keyword>
<dbReference type="PANTHER" id="PTHR30573">
    <property type="entry name" value="QUINOLINATE SYNTHETASE A"/>
    <property type="match status" value="1"/>
</dbReference>
<comment type="cofactor">
    <cofactor evidence="1">
        <name>[4Fe-4S] cluster</name>
        <dbReference type="ChEBI" id="CHEBI:49883"/>
    </cofactor>
</comment>